<protein>
    <submittedName>
        <fullName evidence="3">Zinc ribbon domain-containing protein</fullName>
    </submittedName>
</protein>
<proteinExistence type="predicted"/>
<keyword evidence="1" id="KW-0472">Membrane</keyword>
<dbReference type="InterPro" id="IPR026870">
    <property type="entry name" value="Zinc_ribbon_dom"/>
</dbReference>
<feature type="transmembrane region" description="Helical" evidence="1">
    <location>
        <begin position="72"/>
        <end position="93"/>
    </location>
</feature>
<dbReference type="RefSeq" id="WP_163249364.1">
    <property type="nucleotide sequence ID" value="NZ_SXDP01000006.1"/>
</dbReference>
<evidence type="ECO:0000313" key="3">
    <source>
        <dbReference type="EMBL" id="NEZ47295.1"/>
    </source>
</evidence>
<dbReference type="Pfam" id="PF13240">
    <property type="entry name" value="Zn_Ribbon_1"/>
    <property type="match status" value="1"/>
</dbReference>
<organism evidence="3 4">
    <name type="scientific">Clostridium niameyense</name>
    <dbReference type="NCBI Taxonomy" id="1622073"/>
    <lineage>
        <taxon>Bacteria</taxon>
        <taxon>Bacillati</taxon>
        <taxon>Bacillota</taxon>
        <taxon>Clostridia</taxon>
        <taxon>Eubacteriales</taxon>
        <taxon>Clostridiaceae</taxon>
        <taxon>Clostridium</taxon>
    </lineage>
</organism>
<feature type="transmembrane region" description="Helical" evidence="1">
    <location>
        <begin position="129"/>
        <end position="148"/>
    </location>
</feature>
<keyword evidence="1" id="KW-1133">Transmembrane helix</keyword>
<comment type="caution">
    <text evidence="3">The sequence shown here is derived from an EMBL/GenBank/DDBJ whole genome shotgun (WGS) entry which is preliminary data.</text>
</comment>
<evidence type="ECO:0000259" key="2">
    <source>
        <dbReference type="Pfam" id="PF13240"/>
    </source>
</evidence>
<name>A0A6M0RAK5_9CLOT</name>
<evidence type="ECO:0000313" key="4">
    <source>
        <dbReference type="Proteomes" id="UP000473885"/>
    </source>
</evidence>
<accession>A0A6M0RAK5</accession>
<dbReference type="EMBL" id="SXDP01000006">
    <property type="protein sequence ID" value="NEZ47295.1"/>
    <property type="molecule type" value="Genomic_DNA"/>
</dbReference>
<reference evidence="3 4" key="1">
    <citation type="submission" date="2019-04" db="EMBL/GenBank/DDBJ databases">
        <title>Genome sequencing of Clostridium botulinum Groups I-IV and Clostridium butyricum.</title>
        <authorList>
            <person name="Brunt J."/>
            <person name="Van Vliet A.H.M."/>
            <person name="Stringer S.C."/>
            <person name="Carter A.T."/>
            <person name="Peck M.W."/>
        </authorList>
    </citation>
    <scope>NUCLEOTIDE SEQUENCE [LARGE SCALE GENOMIC DNA]</scope>
    <source>
        <strain evidence="3 4">IFR 18/094</strain>
    </source>
</reference>
<keyword evidence="4" id="KW-1185">Reference proteome</keyword>
<sequence>MICAKCSNKIDDDSLFCNVCGSPIKKDGETKVVKDTNSNKKDIKDNSVINEQLKKSYIRLNKKDTKVNGGELGFFIFGLFIAIIGAGLFFAAGEELAAVGESMTTITSVSGDSIAEVYYQDVGKAVKGFAMFCRALGTSVLFMAVMSISKYFKR</sequence>
<feature type="domain" description="Zinc-ribbon" evidence="2">
    <location>
        <begin position="3"/>
        <end position="24"/>
    </location>
</feature>
<keyword evidence="1" id="KW-0812">Transmembrane</keyword>
<gene>
    <name evidence="3" type="ORF">FDF74_08780</name>
</gene>
<evidence type="ECO:0000256" key="1">
    <source>
        <dbReference type="SAM" id="Phobius"/>
    </source>
</evidence>
<dbReference type="AlphaFoldDB" id="A0A6M0RAK5"/>
<dbReference type="Proteomes" id="UP000473885">
    <property type="component" value="Unassembled WGS sequence"/>
</dbReference>